<evidence type="ECO:0000313" key="3">
    <source>
        <dbReference type="Proteomes" id="UP000469949"/>
    </source>
</evidence>
<gene>
    <name evidence="2" type="ORF">F8B43_2081</name>
</gene>
<proteinExistence type="predicted"/>
<dbReference type="EMBL" id="WEKV01000009">
    <property type="protein sequence ID" value="KAB7785580.1"/>
    <property type="molecule type" value="Genomic_DNA"/>
</dbReference>
<comment type="caution">
    <text evidence="2">The sequence shown here is derived from an EMBL/GenBank/DDBJ whole genome shotgun (WGS) entry which is preliminary data.</text>
</comment>
<sequence>MFPRPGGAGSGVPRRAGRILPKPTGGEDGGGAGRASAPDVGPDATVFAATRFFVHVAAPRAGRVSGAPICHPNASGL</sequence>
<protein>
    <submittedName>
        <fullName evidence="2">Uncharacterized protein</fullName>
    </submittedName>
</protein>
<name>A0A833N370_9HYPH</name>
<dbReference type="Proteomes" id="UP000469949">
    <property type="component" value="Unassembled WGS sequence"/>
</dbReference>
<feature type="compositionally biased region" description="Gly residues" evidence="1">
    <location>
        <begin position="1"/>
        <end position="10"/>
    </location>
</feature>
<evidence type="ECO:0000256" key="1">
    <source>
        <dbReference type="SAM" id="MobiDB-lite"/>
    </source>
</evidence>
<dbReference type="AlphaFoldDB" id="A0A833N370"/>
<evidence type="ECO:0000313" key="2">
    <source>
        <dbReference type="EMBL" id="KAB7785580.1"/>
    </source>
</evidence>
<organism evidence="2 3">
    <name type="scientific">Methylorubrum populi</name>
    <dbReference type="NCBI Taxonomy" id="223967"/>
    <lineage>
        <taxon>Bacteria</taxon>
        <taxon>Pseudomonadati</taxon>
        <taxon>Pseudomonadota</taxon>
        <taxon>Alphaproteobacteria</taxon>
        <taxon>Hyphomicrobiales</taxon>
        <taxon>Methylobacteriaceae</taxon>
        <taxon>Methylorubrum</taxon>
    </lineage>
</organism>
<reference evidence="2 3" key="1">
    <citation type="submission" date="2019-10" db="EMBL/GenBank/DDBJ databases">
        <title>Draft Genome Sequence of the Caffeine Degrading Methylotroph Methylorubrum populi PINKEL.</title>
        <authorList>
            <person name="Dawson S.C."/>
            <person name="Zhang X."/>
            <person name="Wright M.E."/>
            <person name="Sharma G."/>
            <person name="Langner J.T."/>
            <person name="Ditty J.L."/>
            <person name="Subuyuj G.A."/>
        </authorList>
    </citation>
    <scope>NUCLEOTIDE SEQUENCE [LARGE SCALE GENOMIC DNA]</scope>
    <source>
        <strain evidence="2 3">Pinkel</strain>
    </source>
</reference>
<accession>A0A833N370</accession>
<feature type="region of interest" description="Disordered" evidence="1">
    <location>
        <begin position="1"/>
        <end position="41"/>
    </location>
</feature>